<dbReference type="InterPro" id="IPR055172">
    <property type="entry name" value="HTH_RsaL-like"/>
</dbReference>
<dbReference type="Gene3D" id="1.10.260.40">
    <property type="entry name" value="lambda repressor-like DNA-binding domains"/>
    <property type="match status" value="1"/>
</dbReference>
<protein>
    <submittedName>
        <fullName evidence="2">Transcriptional regulator</fullName>
    </submittedName>
</protein>
<dbReference type="EMBL" id="CP028519">
    <property type="protein sequence ID" value="AVY96068.1"/>
    <property type="molecule type" value="Genomic_DNA"/>
</dbReference>
<dbReference type="AlphaFoldDB" id="A0A2S0PFA8"/>
<dbReference type="CDD" id="cd00093">
    <property type="entry name" value="HTH_XRE"/>
    <property type="match status" value="1"/>
</dbReference>
<dbReference type="Proteomes" id="UP000244173">
    <property type="component" value="Chromosome"/>
</dbReference>
<evidence type="ECO:0000313" key="2">
    <source>
        <dbReference type="EMBL" id="AVY96068.1"/>
    </source>
</evidence>
<dbReference type="Pfam" id="PF22495">
    <property type="entry name" value="HTH_92"/>
    <property type="match status" value="1"/>
</dbReference>
<dbReference type="InterPro" id="IPR010982">
    <property type="entry name" value="Lambda_DNA-bd_dom_sf"/>
</dbReference>
<gene>
    <name evidence="2" type="ORF">DAI18_11315</name>
</gene>
<evidence type="ECO:0000313" key="3">
    <source>
        <dbReference type="Proteomes" id="UP000244173"/>
    </source>
</evidence>
<keyword evidence="3" id="KW-1185">Reference proteome</keyword>
<accession>A0A2S0PFA8</accession>
<dbReference type="InterPro" id="IPR001387">
    <property type="entry name" value="Cro/C1-type_HTH"/>
</dbReference>
<sequence>MAVGSRKPFVRKLFDNSDVIRIREGVGLTQKQFWSPLGISQSGGSRYERGYYIPKPVRILLNLLYVRHVDIEALNEDDLKIVHYLRDQHPELYASLAKMIKRKG</sequence>
<proteinExistence type="predicted"/>
<dbReference type="OrthoDB" id="3173404at2"/>
<dbReference type="SUPFAM" id="SSF47413">
    <property type="entry name" value="lambda repressor-like DNA-binding domains"/>
    <property type="match status" value="1"/>
</dbReference>
<organism evidence="2 3">
    <name type="scientific">Microvirgula aerodenitrificans</name>
    <dbReference type="NCBI Taxonomy" id="57480"/>
    <lineage>
        <taxon>Bacteria</taxon>
        <taxon>Pseudomonadati</taxon>
        <taxon>Pseudomonadota</taxon>
        <taxon>Betaproteobacteria</taxon>
        <taxon>Neisseriales</taxon>
        <taxon>Aquaspirillaceae</taxon>
        <taxon>Microvirgula</taxon>
    </lineage>
</organism>
<dbReference type="KEGG" id="maer:DAI18_11315"/>
<feature type="domain" description="RsaL-like HTH" evidence="1">
    <location>
        <begin position="21"/>
        <end position="63"/>
    </location>
</feature>
<dbReference type="STRING" id="1122240.GCA_000620105_00294"/>
<dbReference type="GO" id="GO:0003677">
    <property type="term" value="F:DNA binding"/>
    <property type="evidence" value="ECO:0007669"/>
    <property type="project" value="InterPro"/>
</dbReference>
<evidence type="ECO:0000259" key="1">
    <source>
        <dbReference type="Pfam" id="PF22495"/>
    </source>
</evidence>
<name>A0A2S0PFA8_9NEIS</name>
<reference evidence="2 3" key="1">
    <citation type="submission" date="2018-04" db="EMBL/GenBank/DDBJ databases">
        <title>Denitrifier Microvirgula.</title>
        <authorList>
            <person name="Anderson E."/>
            <person name="Jang J."/>
            <person name="Ishii S."/>
        </authorList>
    </citation>
    <scope>NUCLEOTIDE SEQUENCE [LARGE SCALE GENOMIC DNA]</scope>
    <source>
        <strain evidence="2 3">BE2.4</strain>
    </source>
</reference>